<dbReference type="OrthoDB" id="3946750at2759"/>
<protein>
    <submittedName>
        <fullName evidence="3">Uncharacterized protein</fullName>
    </submittedName>
</protein>
<evidence type="ECO:0000256" key="1">
    <source>
        <dbReference type="SAM" id="MobiDB-lite"/>
    </source>
</evidence>
<feature type="compositionally biased region" description="Basic and acidic residues" evidence="1">
    <location>
        <begin position="119"/>
        <end position="138"/>
    </location>
</feature>
<feature type="compositionally biased region" description="Basic and acidic residues" evidence="1">
    <location>
        <begin position="208"/>
        <end position="222"/>
    </location>
</feature>
<feature type="compositionally biased region" description="Basic and acidic residues" evidence="1">
    <location>
        <begin position="577"/>
        <end position="587"/>
    </location>
</feature>
<feature type="region of interest" description="Disordered" evidence="1">
    <location>
        <begin position="1162"/>
        <end position="1182"/>
    </location>
</feature>
<evidence type="ECO:0000313" key="3">
    <source>
        <dbReference type="EMBL" id="KAF2774473.1"/>
    </source>
</evidence>
<feature type="compositionally biased region" description="Basic and acidic residues" evidence="1">
    <location>
        <begin position="1229"/>
        <end position="1246"/>
    </location>
</feature>
<feature type="region of interest" description="Disordered" evidence="1">
    <location>
        <begin position="518"/>
        <end position="544"/>
    </location>
</feature>
<feature type="compositionally biased region" description="Polar residues" evidence="1">
    <location>
        <begin position="333"/>
        <end position="350"/>
    </location>
</feature>
<proteinExistence type="predicted"/>
<feature type="compositionally biased region" description="Polar residues" evidence="1">
    <location>
        <begin position="1209"/>
        <end position="1220"/>
    </location>
</feature>
<feature type="region of interest" description="Disordered" evidence="1">
    <location>
        <begin position="195"/>
        <end position="252"/>
    </location>
</feature>
<feature type="region of interest" description="Disordered" evidence="1">
    <location>
        <begin position="999"/>
        <end position="1028"/>
    </location>
</feature>
<name>A0A6G1LNB4_9PEZI</name>
<keyword evidence="4" id="KW-1185">Reference proteome</keyword>
<feature type="transmembrane region" description="Helical" evidence="2">
    <location>
        <begin position="1280"/>
        <end position="1302"/>
    </location>
</feature>
<feature type="region of interest" description="Disordered" evidence="1">
    <location>
        <begin position="829"/>
        <end position="879"/>
    </location>
</feature>
<dbReference type="EMBL" id="ML995808">
    <property type="protein sequence ID" value="KAF2774473.1"/>
    <property type="molecule type" value="Genomic_DNA"/>
</dbReference>
<feature type="region of interest" description="Disordered" evidence="1">
    <location>
        <begin position="722"/>
        <end position="748"/>
    </location>
</feature>
<feature type="region of interest" description="Disordered" evidence="1">
    <location>
        <begin position="115"/>
        <end position="146"/>
    </location>
</feature>
<organism evidence="3 4">
    <name type="scientific">Teratosphaeria nubilosa</name>
    <dbReference type="NCBI Taxonomy" id="161662"/>
    <lineage>
        <taxon>Eukaryota</taxon>
        <taxon>Fungi</taxon>
        <taxon>Dikarya</taxon>
        <taxon>Ascomycota</taxon>
        <taxon>Pezizomycotina</taxon>
        <taxon>Dothideomycetes</taxon>
        <taxon>Dothideomycetidae</taxon>
        <taxon>Mycosphaerellales</taxon>
        <taxon>Teratosphaeriaceae</taxon>
        <taxon>Teratosphaeria</taxon>
    </lineage>
</organism>
<feature type="compositionally biased region" description="Pro residues" evidence="1">
    <location>
        <begin position="316"/>
        <end position="329"/>
    </location>
</feature>
<dbReference type="Proteomes" id="UP000799436">
    <property type="component" value="Unassembled WGS sequence"/>
</dbReference>
<accession>A0A6G1LNB4</accession>
<feature type="compositionally biased region" description="Low complexity" evidence="1">
    <location>
        <begin position="234"/>
        <end position="243"/>
    </location>
</feature>
<reference evidence="3" key="1">
    <citation type="journal article" date="2020" name="Stud. Mycol.">
        <title>101 Dothideomycetes genomes: a test case for predicting lifestyles and emergence of pathogens.</title>
        <authorList>
            <person name="Haridas S."/>
            <person name="Albert R."/>
            <person name="Binder M."/>
            <person name="Bloem J."/>
            <person name="Labutti K."/>
            <person name="Salamov A."/>
            <person name="Andreopoulos B."/>
            <person name="Baker S."/>
            <person name="Barry K."/>
            <person name="Bills G."/>
            <person name="Bluhm B."/>
            <person name="Cannon C."/>
            <person name="Castanera R."/>
            <person name="Culley D."/>
            <person name="Daum C."/>
            <person name="Ezra D."/>
            <person name="Gonzalez J."/>
            <person name="Henrissat B."/>
            <person name="Kuo A."/>
            <person name="Liang C."/>
            <person name="Lipzen A."/>
            <person name="Lutzoni F."/>
            <person name="Magnuson J."/>
            <person name="Mondo S."/>
            <person name="Nolan M."/>
            <person name="Ohm R."/>
            <person name="Pangilinan J."/>
            <person name="Park H.-J."/>
            <person name="Ramirez L."/>
            <person name="Alfaro M."/>
            <person name="Sun H."/>
            <person name="Tritt A."/>
            <person name="Yoshinaga Y."/>
            <person name="Zwiers L.-H."/>
            <person name="Turgeon B."/>
            <person name="Goodwin S."/>
            <person name="Spatafora J."/>
            <person name="Crous P."/>
            <person name="Grigoriev I."/>
        </authorList>
    </citation>
    <scope>NUCLEOTIDE SEQUENCE</scope>
    <source>
        <strain evidence="3">CBS 116005</strain>
    </source>
</reference>
<keyword evidence="2" id="KW-0812">Transmembrane</keyword>
<keyword evidence="2" id="KW-0472">Membrane</keyword>
<evidence type="ECO:0000313" key="4">
    <source>
        <dbReference type="Proteomes" id="UP000799436"/>
    </source>
</evidence>
<feature type="compositionally biased region" description="Polar residues" evidence="1">
    <location>
        <begin position="518"/>
        <end position="527"/>
    </location>
</feature>
<sequence length="1339" mass="150959">MIPPQLSGSMTTARRCSLTAARPLLHQASVSALLGTAAHGQTRSFWGWRRHGLQDWASQLDPLYHRFNRVRTLKTRAKLMEKLRRRGKFDWDARQRPFFSPKDIRFASHWNGRRWNSRQPEDAKTAARKNGEGPKTAEDDISYELSRREKEWKEQMDSMRKRVEQDPYEAVFGKRFEPFWSPLVPSWMREEMGLHSSSLKSQQQEPASESREQRNPFDDLRTRQSQYTQREQNAAAAAAANESDAAREATADTNSRTYTAITSDSWDSWTNKAKRTEWDSASGKTKRFDYDPVSNRMVPVETPNVPVRAVSSEQTPPAPLPPSPLPPLSRSPDMQSLVKTPNQHASSDNSVEIPIKTFDDEFKAASTPYDQEVVAQAPALPRRPAALDKLPKDDIDLVTADTVRASMGKSQRTAALTSSTFADKATMESDFDKRVAASDYDYEDAWSKLRRCREPKVEQTQSQWDQAEQAMILERELSVLEQKRAKLLHDEHELFHIEGQKRELAKLNHQIEQVNAQFSNADTQPESSVVRKQASEASSNTHLETALGRYEAARQEKERAPILQSSLDRMQSKELEELDDSAAHESTETAPPASSVPREWANQSELLQDHRIKRTSSKRPYPYPGVRWIDDMNAKKAAWEASQPQPSAEEVRRTQKLLKAKEMVEAEVKEHKFKMQAHENRYAHKLRSLRQELDTAYKQSAVHSEKHVERIRFLEGELEKTQKAAGDRNSPMKPANTEAHPLKQGRGEGDFCTNITKFADSSKWYKRPSTGVAAEQLEKAEQKARDQALVREVRDIYEKAYGVIDAKHRQLPATTADRSSLEMIKERLQSQMDVAEPRDQESKVRDEALARYSPAKSASALTELPQRSRSSITAPHAEAAADKALDEALARFKPTISSRSDAKQPKPKTVEGALAAYQAKPRKVHGSRQAVEVECDPALNDALSQHEKSQQDAYHFKHDGLEVELAKQEREAREARALMMPEDQSKMYNVIAESIKRNLPDLPSSSKPPNDKASKVEPASSPAEPIWPTKQVKQQAITGLQWEEPPLYKVLAYDSGNEKMSTATTTSNFSGSETAISIQQALSQLYQPARFVSYLAELQKDGYQVIYGTRDLLVFRKVKAAILASETAIPAKAADETTGLHDHGLLGVTPKENSLAQEAANYYDKYPPQPKPYDPTSIENGKMMPKENALAHEAAHAYDSAKQARPNPNDGTTRASTSALISGASKRASKSEEPSQRVRRQEDHFSGTRRARNDRHARHQQQLNAQDGESLRSKGGAIRWALGVGAAASLMAYMVGAAAEAARKDAEERKRYEGILGKHSLNERRRWQEILEGKRGRWE</sequence>
<evidence type="ECO:0000256" key="2">
    <source>
        <dbReference type="SAM" id="Phobius"/>
    </source>
</evidence>
<feature type="compositionally biased region" description="Polar residues" evidence="1">
    <location>
        <begin position="223"/>
        <end position="232"/>
    </location>
</feature>
<feature type="region of interest" description="Disordered" evidence="1">
    <location>
        <begin position="1196"/>
        <end position="1272"/>
    </location>
</feature>
<feature type="compositionally biased region" description="Polar residues" evidence="1">
    <location>
        <begin position="195"/>
        <end position="207"/>
    </location>
</feature>
<feature type="region of interest" description="Disordered" evidence="1">
    <location>
        <begin position="577"/>
        <end position="599"/>
    </location>
</feature>
<keyword evidence="2" id="KW-1133">Transmembrane helix</keyword>
<feature type="compositionally biased region" description="Basic and acidic residues" evidence="1">
    <location>
        <begin position="835"/>
        <end position="849"/>
    </location>
</feature>
<feature type="region of interest" description="Disordered" evidence="1">
    <location>
        <begin position="304"/>
        <end position="351"/>
    </location>
</feature>
<feature type="compositionally biased region" description="Basic residues" evidence="1">
    <location>
        <begin position="1247"/>
        <end position="1259"/>
    </location>
</feature>
<gene>
    <name evidence="3" type="ORF">EJ03DRAFT_7321</name>
</gene>